<sequence>MLGSFGIMKTSLFLFTLTLVVLSLPLAAAVWAASAPTAPLQIVSARGALAAFEAVRPTYEQTYGETLAAYLAPSRGSALSTLFGSLSNGQSADVALLDRMAIFKLASAGELKAEQCTDFARSYIAMAVPTGTAKPDITSMESFKQTLLQAKSMVYPNTASGLYLENVLFNLMGIKERIQAATRLVRDRPISDVLAHREADIGFAQLSELKDVEGVDVVGLIPDQAQQMTLYTACLLPGSKRPEQAQRFIDYLNSSTAIEAMGTTGLKPVNKSAYEARFGDDNDG</sequence>
<dbReference type="Gene3D" id="3.40.190.10">
    <property type="entry name" value="Periplasmic binding protein-like II"/>
    <property type="match status" value="2"/>
</dbReference>
<gene>
    <name evidence="1" type="ORF">IQ22_00649</name>
</gene>
<dbReference type="SUPFAM" id="SSF53850">
    <property type="entry name" value="Periplasmic binding protein-like II"/>
    <property type="match status" value="1"/>
</dbReference>
<dbReference type="PANTHER" id="PTHR30632:SF11">
    <property type="entry name" value="BLR4797 PROTEIN"/>
    <property type="match status" value="1"/>
</dbReference>
<dbReference type="Proteomes" id="UP000316905">
    <property type="component" value="Unassembled WGS sequence"/>
</dbReference>
<comment type="caution">
    <text evidence="1">The sequence shown here is derived from an EMBL/GenBank/DDBJ whole genome shotgun (WGS) entry which is preliminary data.</text>
</comment>
<dbReference type="EMBL" id="VLKY01000002">
    <property type="protein sequence ID" value="TWI57433.1"/>
    <property type="molecule type" value="Genomic_DNA"/>
</dbReference>
<dbReference type="AlphaFoldDB" id="A0A562QL78"/>
<organism evidence="1 2">
    <name type="scientific">Pseudomonas duriflava</name>
    <dbReference type="NCBI Taxonomy" id="459528"/>
    <lineage>
        <taxon>Bacteria</taxon>
        <taxon>Pseudomonadati</taxon>
        <taxon>Pseudomonadota</taxon>
        <taxon>Gammaproteobacteria</taxon>
        <taxon>Pseudomonadales</taxon>
        <taxon>Pseudomonadaceae</taxon>
        <taxon>Pseudomonas</taxon>
    </lineage>
</organism>
<dbReference type="InterPro" id="IPR050682">
    <property type="entry name" value="ModA/WtpA"/>
</dbReference>
<dbReference type="Pfam" id="PF13531">
    <property type="entry name" value="SBP_bac_11"/>
    <property type="match status" value="1"/>
</dbReference>
<keyword evidence="2" id="KW-1185">Reference proteome</keyword>
<accession>A0A562QL78</accession>
<evidence type="ECO:0000313" key="2">
    <source>
        <dbReference type="Proteomes" id="UP000316905"/>
    </source>
</evidence>
<protein>
    <submittedName>
        <fullName evidence="1">Molybdate transport system substrate-binding protein</fullName>
    </submittedName>
</protein>
<proteinExistence type="predicted"/>
<dbReference type="PANTHER" id="PTHR30632">
    <property type="entry name" value="MOLYBDATE-BINDING PERIPLASMIC PROTEIN"/>
    <property type="match status" value="1"/>
</dbReference>
<evidence type="ECO:0000313" key="1">
    <source>
        <dbReference type="EMBL" id="TWI57433.1"/>
    </source>
</evidence>
<dbReference type="GO" id="GO:0030973">
    <property type="term" value="F:molybdate ion binding"/>
    <property type="evidence" value="ECO:0007669"/>
    <property type="project" value="TreeGrafter"/>
</dbReference>
<reference evidence="1 2" key="1">
    <citation type="journal article" date="2015" name="Stand. Genomic Sci.">
        <title>Genomic Encyclopedia of Bacterial and Archaeal Type Strains, Phase III: the genomes of soil and plant-associated and newly described type strains.</title>
        <authorList>
            <person name="Whitman W.B."/>
            <person name="Woyke T."/>
            <person name="Klenk H.P."/>
            <person name="Zhou Y."/>
            <person name="Lilburn T.G."/>
            <person name="Beck B.J."/>
            <person name="De Vos P."/>
            <person name="Vandamme P."/>
            <person name="Eisen J.A."/>
            <person name="Garrity G."/>
            <person name="Hugenholtz P."/>
            <person name="Kyrpides N.C."/>
        </authorList>
    </citation>
    <scope>NUCLEOTIDE SEQUENCE [LARGE SCALE GENOMIC DNA]</scope>
    <source>
        <strain evidence="1 2">CGMCC 1.6858</strain>
    </source>
</reference>
<dbReference type="GO" id="GO:0015689">
    <property type="term" value="P:molybdate ion transport"/>
    <property type="evidence" value="ECO:0007669"/>
    <property type="project" value="TreeGrafter"/>
</dbReference>
<name>A0A562QL78_9PSED</name>